<dbReference type="AlphaFoldDB" id="A0A656JI69"/>
<evidence type="ECO:0000313" key="1">
    <source>
        <dbReference type="EMBL" id="EPN26914.1"/>
    </source>
</evidence>
<name>A0A656JI69_PSESF</name>
<comment type="caution">
    <text evidence="1">The sequence shown here is derived from an EMBL/GenBank/DDBJ whole genome shotgun (WGS) entry which is preliminary data.</text>
</comment>
<gene>
    <name evidence="1" type="ORF">A245_47355</name>
</gene>
<proteinExistence type="predicted"/>
<evidence type="ECO:0000313" key="2">
    <source>
        <dbReference type="Proteomes" id="UP000018849"/>
    </source>
</evidence>
<dbReference type="PROSITE" id="PS51257">
    <property type="entry name" value="PROKAR_LIPOPROTEIN"/>
    <property type="match status" value="1"/>
</dbReference>
<organism evidence="1 2">
    <name type="scientific">Pseudomonas syringae pv. actinidiae ICMP 19096</name>
    <dbReference type="NCBI Taxonomy" id="1194405"/>
    <lineage>
        <taxon>Bacteria</taxon>
        <taxon>Pseudomonadati</taxon>
        <taxon>Pseudomonadota</taxon>
        <taxon>Gammaproteobacteria</taxon>
        <taxon>Pseudomonadales</taxon>
        <taxon>Pseudomonadaceae</taxon>
        <taxon>Pseudomonas</taxon>
        <taxon>Pseudomonas syringae</taxon>
    </lineage>
</organism>
<accession>A0A656JI69</accession>
<dbReference type="EMBL" id="AOKF01004040">
    <property type="protein sequence ID" value="EPN26914.1"/>
    <property type="molecule type" value="Genomic_DNA"/>
</dbReference>
<evidence type="ECO:0008006" key="3">
    <source>
        <dbReference type="Google" id="ProtNLM"/>
    </source>
</evidence>
<reference evidence="1 2" key="1">
    <citation type="journal article" date="2013" name="PLoS Pathog.">
        <title>Genomic analysis of the Kiwifruit pathogen Pseudomonas syringae pv. actinidiae provides insight into the origins of an emergent plant disease.</title>
        <authorList>
            <person name="McCann H.C."/>
            <person name="Rikkerink E.H."/>
            <person name="Bertels F."/>
            <person name="Fiers M."/>
            <person name="Lu A."/>
            <person name="Rees-George J."/>
            <person name="Andersen M.T."/>
            <person name="Gleave A.P."/>
            <person name="Haubold B."/>
            <person name="Wohlers M.W."/>
            <person name="Guttman D.S."/>
            <person name="Wang P.W."/>
            <person name="Straub C."/>
            <person name="Vanneste J.L."/>
            <person name="Rainey P.B."/>
            <person name="Templeton M.D."/>
        </authorList>
    </citation>
    <scope>NUCLEOTIDE SEQUENCE [LARGE SCALE GENOMIC DNA]</scope>
    <source>
        <strain evidence="1 2">ICMP 19096</strain>
    </source>
</reference>
<protein>
    <recommendedName>
        <fullName evidence="3">Lipoprotein</fullName>
    </recommendedName>
</protein>
<dbReference type="Proteomes" id="UP000018849">
    <property type="component" value="Unassembled WGS sequence"/>
</dbReference>
<sequence length="85" mass="9358">MKLQVVVLIALALSGCANHPGDCALGVMWDDCLPGTKGYERRHERIDAYQEATRRKAQADDSKCQSYGAKPGSDAYVNCRVQLDK</sequence>